<dbReference type="AlphaFoldDB" id="A0A839ND19"/>
<organism evidence="1 2">
    <name type="scientific">Flexivirga oryzae</name>
    <dbReference type="NCBI Taxonomy" id="1794944"/>
    <lineage>
        <taxon>Bacteria</taxon>
        <taxon>Bacillati</taxon>
        <taxon>Actinomycetota</taxon>
        <taxon>Actinomycetes</taxon>
        <taxon>Micrococcales</taxon>
        <taxon>Dermacoccaceae</taxon>
        <taxon>Flexivirga</taxon>
    </lineage>
</organism>
<keyword evidence="2" id="KW-1185">Reference proteome</keyword>
<gene>
    <name evidence="1" type="ORF">FHU39_002426</name>
</gene>
<protein>
    <submittedName>
        <fullName evidence="1">Uncharacterized protein</fullName>
    </submittedName>
</protein>
<proteinExistence type="predicted"/>
<reference evidence="1 2" key="1">
    <citation type="submission" date="2020-08" db="EMBL/GenBank/DDBJ databases">
        <title>Sequencing the genomes of 1000 actinobacteria strains.</title>
        <authorList>
            <person name="Klenk H.-P."/>
        </authorList>
    </citation>
    <scope>NUCLEOTIDE SEQUENCE [LARGE SCALE GENOMIC DNA]</scope>
    <source>
        <strain evidence="1 2">DSM 105369</strain>
    </source>
</reference>
<evidence type="ECO:0000313" key="2">
    <source>
        <dbReference type="Proteomes" id="UP000559182"/>
    </source>
</evidence>
<dbReference type="Proteomes" id="UP000559182">
    <property type="component" value="Unassembled WGS sequence"/>
</dbReference>
<dbReference type="RefSeq" id="WP_183320602.1">
    <property type="nucleotide sequence ID" value="NZ_JACHVQ010000001.1"/>
</dbReference>
<dbReference type="EMBL" id="JACHVQ010000001">
    <property type="protein sequence ID" value="MBB2892442.1"/>
    <property type="molecule type" value="Genomic_DNA"/>
</dbReference>
<comment type="caution">
    <text evidence="1">The sequence shown here is derived from an EMBL/GenBank/DDBJ whole genome shotgun (WGS) entry which is preliminary data.</text>
</comment>
<evidence type="ECO:0000313" key="1">
    <source>
        <dbReference type="EMBL" id="MBB2892442.1"/>
    </source>
</evidence>
<sequence>MLNLTPATGETLLAIDDFDRKTWPVATYRKLAWGEYPVAESNFTVEHDQTLHDVAAPATGMGRPVEPTVSGPVLTIRSHPGKLNGTFSGTLTVPPEAFNTELEVAGLLSPTTTGRYRILVDHSSPWSTCGAHNVVVYTDSNERWCELYDRAIPQVSFLESAPLGAQRTIPIRITVQHAIGPWQLQVVAGRYAIDTN</sequence>
<name>A0A839ND19_9MICO</name>
<accession>A0A839ND19</accession>